<dbReference type="Gene3D" id="3.30.160.390">
    <property type="entry name" value="Integrase, DNA-binding domain"/>
    <property type="match status" value="1"/>
</dbReference>
<comment type="similarity">
    <text evidence="1">Belongs to the 'phage' integrase family.</text>
</comment>
<sequence length="176" mass="19866">MARTTRPLTHTEVQKAKTTDKDLTLHDGDGLFLLVKTTGKKIWRFRYQLPNSSKRTMVSLGAYPALSLADAREVRAEKLAMLVRGVDPQARADEEAEKLQIAEESIFVNVARKWFELKESHISAAHAKDIWRSIEKDILPSIESVPIQELKARTLIQVLEPIKARGALETDLLPID</sequence>
<keyword evidence="2" id="KW-0229">DNA integration</keyword>
<reference evidence="6" key="1">
    <citation type="submission" date="2008-02" db="EMBL/GenBank/DDBJ databases">
        <title>Complete sequence of Yersinia pseudotuberculosis YPIII.</title>
        <authorList>
            <consortium name="US DOE Joint Genome Institute"/>
            <person name="Challacombe J.F."/>
            <person name="Bruce D."/>
            <person name="Detter J.C."/>
            <person name="Green L."/>
            <person name="Land M."/>
            <person name="Munk C."/>
            <person name="Lindler L.E."/>
            <person name="Nikolich M.P."/>
            <person name="Brettin T."/>
        </authorList>
    </citation>
    <scope>NUCLEOTIDE SEQUENCE</scope>
    <source>
        <strain evidence="6">YPIII</strain>
    </source>
</reference>
<feature type="domain" description="Phage integrase central" evidence="5">
    <location>
        <begin position="107"/>
        <end position="170"/>
    </location>
</feature>
<dbReference type="PANTHER" id="PTHR30629">
    <property type="entry name" value="PROPHAGE INTEGRASE"/>
    <property type="match status" value="1"/>
</dbReference>
<feature type="domain" description="Integrase DNA-binding" evidence="4">
    <location>
        <begin position="8"/>
        <end position="94"/>
    </location>
</feature>
<evidence type="ECO:0000313" key="6">
    <source>
        <dbReference type="EMBL" id="ACA69255.1"/>
    </source>
</evidence>
<proteinExistence type="inferred from homology"/>
<dbReference type="Pfam" id="PF22022">
    <property type="entry name" value="Phage_int_M"/>
    <property type="match status" value="1"/>
</dbReference>
<keyword evidence="3" id="KW-0238">DNA-binding</keyword>
<dbReference type="InterPro" id="IPR053876">
    <property type="entry name" value="Phage_int_M"/>
</dbReference>
<dbReference type="GO" id="GO:0015074">
    <property type="term" value="P:DNA integration"/>
    <property type="evidence" value="ECO:0007669"/>
    <property type="project" value="UniProtKB-KW"/>
</dbReference>
<name>A0A0H3B549_YERPY</name>
<dbReference type="GO" id="GO:0003677">
    <property type="term" value="F:DNA binding"/>
    <property type="evidence" value="ECO:0007669"/>
    <property type="project" value="UniProtKB-KW"/>
</dbReference>
<dbReference type="Pfam" id="PF13356">
    <property type="entry name" value="Arm-DNA-bind_3"/>
    <property type="match status" value="1"/>
</dbReference>
<gene>
    <name evidence="6" type="ordered locus">YPK_2981</name>
</gene>
<dbReference type="KEGG" id="ypy:YPK_2981"/>
<evidence type="ECO:0000256" key="1">
    <source>
        <dbReference type="ARBA" id="ARBA00008857"/>
    </source>
</evidence>
<evidence type="ECO:0000259" key="5">
    <source>
        <dbReference type="Pfam" id="PF22022"/>
    </source>
</evidence>
<dbReference type="EMBL" id="CP000950">
    <property type="protein sequence ID" value="ACA69255.1"/>
    <property type="molecule type" value="Genomic_DNA"/>
</dbReference>
<dbReference type="InterPro" id="IPR010998">
    <property type="entry name" value="Integrase_recombinase_N"/>
</dbReference>
<dbReference type="Gene3D" id="1.10.150.130">
    <property type="match status" value="1"/>
</dbReference>
<dbReference type="InterPro" id="IPR050808">
    <property type="entry name" value="Phage_Integrase"/>
</dbReference>
<dbReference type="PANTHER" id="PTHR30629:SF6">
    <property type="entry name" value="PROPHAGE INTEGRASE INTA-RELATED"/>
    <property type="match status" value="1"/>
</dbReference>
<evidence type="ECO:0000259" key="4">
    <source>
        <dbReference type="Pfam" id="PF13356"/>
    </source>
</evidence>
<protein>
    <submittedName>
        <fullName evidence="6">Phage integrase family protein</fullName>
    </submittedName>
</protein>
<evidence type="ECO:0000256" key="3">
    <source>
        <dbReference type="ARBA" id="ARBA00023125"/>
    </source>
</evidence>
<dbReference type="AlphaFoldDB" id="A0A0H3B549"/>
<accession>A0A0H3B549</accession>
<organism evidence="6">
    <name type="scientific">Yersinia pseudotuberculosis serotype O:3 (strain YPIII)</name>
    <dbReference type="NCBI Taxonomy" id="502800"/>
    <lineage>
        <taxon>Bacteria</taxon>
        <taxon>Pseudomonadati</taxon>
        <taxon>Pseudomonadota</taxon>
        <taxon>Gammaproteobacteria</taxon>
        <taxon>Enterobacterales</taxon>
        <taxon>Yersiniaceae</taxon>
        <taxon>Yersinia</taxon>
    </lineage>
</organism>
<dbReference type="InterPro" id="IPR038488">
    <property type="entry name" value="Integrase_DNA-bd_sf"/>
</dbReference>
<dbReference type="PATRIC" id="fig|502800.11.peg.3702"/>
<evidence type="ECO:0000256" key="2">
    <source>
        <dbReference type="ARBA" id="ARBA00022908"/>
    </source>
</evidence>
<dbReference type="InterPro" id="IPR025166">
    <property type="entry name" value="Integrase_DNA_bind_dom"/>
</dbReference>